<dbReference type="PROSITE" id="PS50006">
    <property type="entry name" value="FHA_DOMAIN"/>
    <property type="match status" value="1"/>
</dbReference>
<comment type="caution">
    <text evidence="4">The sequence shown here is derived from an EMBL/GenBank/DDBJ whole genome shotgun (WGS) entry which is preliminary data.</text>
</comment>
<keyword evidence="5" id="KW-1185">Reference proteome</keyword>
<dbReference type="InterPro" id="IPR008984">
    <property type="entry name" value="SMAD_FHA_dom_sf"/>
</dbReference>
<feature type="compositionally biased region" description="Polar residues" evidence="1">
    <location>
        <begin position="576"/>
        <end position="585"/>
    </location>
</feature>
<dbReference type="SUPFAM" id="SSF49879">
    <property type="entry name" value="SMAD/FHA domain"/>
    <property type="match status" value="1"/>
</dbReference>
<feature type="transmembrane region" description="Helical" evidence="2">
    <location>
        <begin position="628"/>
        <end position="650"/>
    </location>
</feature>
<dbReference type="InterPro" id="IPR051176">
    <property type="entry name" value="Cent_Immune-Sig_Mod"/>
</dbReference>
<dbReference type="PANTHER" id="PTHR15715">
    <property type="entry name" value="CENTROSOMAL PROTEIN OF 170 KDA"/>
    <property type="match status" value="1"/>
</dbReference>
<evidence type="ECO:0000256" key="2">
    <source>
        <dbReference type="SAM" id="Phobius"/>
    </source>
</evidence>
<dbReference type="Pfam" id="PF00498">
    <property type="entry name" value="FHA"/>
    <property type="match status" value="1"/>
</dbReference>
<evidence type="ECO:0000256" key="1">
    <source>
        <dbReference type="SAM" id="MobiDB-lite"/>
    </source>
</evidence>
<evidence type="ECO:0000313" key="5">
    <source>
        <dbReference type="Proteomes" id="UP001303760"/>
    </source>
</evidence>
<evidence type="ECO:0000313" key="4">
    <source>
        <dbReference type="EMBL" id="KAK4241020.1"/>
    </source>
</evidence>
<feature type="region of interest" description="Disordered" evidence="1">
    <location>
        <begin position="471"/>
        <end position="497"/>
    </location>
</feature>
<feature type="compositionally biased region" description="Acidic residues" evidence="1">
    <location>
        <begin position="262"/>
        <end position="303"/>
    </location>
</feature>
<feature type="compositionally biased region" description="Basic and acidic residues" evidence="1">
    <location>
        <begin position="226"/>
        <end position="241"/>
    </location>
</feature>
<feature type="non-terminal residue" evidence="4">
    <location>
        <position position="1"/>
    </location>
</feature>
<sequence length="654" mass="69954">VLLSLSADQSSGARYPERRITLTPEKHQITIGRASKKTDSGFVAAVDNAWFDCAVMSRLHAQISANMDQEKLEIHDVGSLHGTFINGDGPVPAKKTRELKDGDTLRFGAPIWRGNEQYVPTTVKVGIQFINRDASGTGTFQVPDGSDDEDSSDFDQSTDSDEGGKSTEPSPAAQNTRIPQLNVIDLTSNHGCAESRQVIDLSSDCGSPISIEDDEDEEHDSISLAKPDRSHLDDVDVDHPTSPDAEDGLGDLGDADRVQDTQMDDYDEDESESDEDFYGGVADEIDGGTDDNVSEEYTSDDDSFDRGSWDDVPPNPPDYTGSVEHPETLALIESLSHPVPQPRSIGPVSIMGLLNSDEPEPPALPSRPSCSPSRKIGAEYLGAKTGKADFFLAREQNRLAVMAEHQRRMIMSLQEARSQWVTASVPNLCNAYSPENGPANYHFDPAGVQPLQPSQKSPSLPHFADVAEPFAPPTSSGLGLADGYPASGNQPPAMASPVSLAGEVNSSFRRTHVGISDIVETHQQSPGKKRTADDISGSTPEQEHWVAEAANAENANPTNAASEDGSSKDGGRVPPTKSSPIQSATEPELPDDSLKQGEESTESIAITPPVTPERPLKKPRMMVVAERLGYAALGGVTAGAMIMGTLIYTAPTFG</sequence>
<feature type="region of interest" description="Disordered" evidence="1">
    <location>
        <begin position="135"/>
        <end position="179"/>
    </location>
</feature>
<keyword evidence="2" id="KW-0472">Membrane</keyword>
<name>A0AAN7CFF0_9PEZI</name>
<feature type="compositionally biased region" description="Low complexity" evidence="1">
    <location>
        <begin position="547"/>
        <end position="561"/>
    </location>
</feature>
<feature type="compositionally biased region" description="Polar residues" evidence="1">
    <location>
        <begin position="167"/>
        <end position="179"/>
    </location>
</feature>
<dbReference type="SMART" id="SM00240">
    <property type="entry name" value="FHA"/>
    <property type="match status" value="1"/>
</dbReference>
<dbReference type="AlphaFoldDB" id="A0AAN7CFF0"/>
<reference evidence="4" key="2">
    <citation type="submission" date="2023-05" db="EMBL/GenBank/DDBJ databases">
        <authorList>
            <consortium name="Lawrence Berkeley National Laboratory"/>
            <person name="Steindorff A."/>
            <person name="Hensen N."/>
            <person name="Bonometti L."/>
            <person name="Westerberg I."/>
            <person name="Brannstrom I.O."/>
            <person name="Guillou S."/>
            <person name="Cros-Aarteil S."/>
            <person name="Calhoun S."/>
            <person name="Haridas S."/>
            <person name="Kuo A."/>
            <person name="Mondo S."/>
            <person name="Pangilinan J."/>
            <person name="Riley R."/>
            <person name="Labutti K."/>
            <person name="Andreopoulos B."/>
            <person name="Lipzen A."/>
            <person name="Chen C."/>
            <person name="Yanf M."/>
            <person name="Daum C."/>
            <person name="Ng V."/>
            <person name="Clum A."/>
            <person name="Ohm R."/>
            <person name="Martin F."/>
            <person name="Silar P."/>
            <person name="Natvig D."/>
            <person name="Lalanne C."/>
            <person name="Gautier V."/>
            <person name="Ament-Velasquez S.L."/>
            <person name="Kruys A."/>
            <person name="Hutchinson M.I."/>
            <person name="Powell A.J."/>
            <person name="Barry K."/>
            <person name="Miller A.N."/>
            <person name="Grigoriev I.V."/>
            <person name="Debuchy R."/>
            <person name="Gladieux P."/>
            <person name="Thoren M.H."/>
            <person name="Johannesson H."/>
        </authorList>
    </citation>
    <scope>NUCLEOTIDE SEQUENCE</scope>
    <source>
        <strain evidence="4">CBS 532.94</strain>
    </source>
</reference>
<accession>A0AAN7CFF0</accession>
<dbReference type="EMBL" id="MU860029">
    <property type="protein sequence ID" value="KAK4241020.1"/>
    <property type="molecule type" value="Genomic_DNA"/>
</dbReference>
<dbReference type="Gene3D" id="2.60.200.20">
    <property type="match status" value="1"/>
</dbReference>
<dbReference type="GO" id="GO:0005737">
    <property type="term" value="C:cytoplasm"/>
    <property type="evidence" value="ECO:0007669"/>
    <property type="project" value="TreeGrafter"/>
</dbReference>
<feature type="domain" description="FHA" evidence="3">
    <location>
        <begin position="29"/>
        <end position="87"/>
    </location>
</feature>
<proteinExistence type="predicted"/>
<evidence type="ECO:0000259" key="3">
    <source>
        <dbReference type="PROSITE" id="PS50006"/>
    </source>
</evidence>
<dbReference type="InterPro" id="IPR000253">
    <property type="entry name" value="FHA_dom"/>
</dbReference>
<dbReference type="Proteomes" id="UP001303760">
    <property type="component" value="Unassembled WGS sequence"/>
</dbReference>
<feature type="region of interest" description="Disordered" evidence="1">
    <location>
        <begin position="203"/>
        <end position="318"/>
    </location>
</feature>
<feature type="region of interest" description="Disordered" evidence="1">
    <location>
        <begin position="517"/>
        <end position="614"/>
    </location>
</feature>
<feature type="compositionally biased region" description="Acidic residues" evidence="1">
    <location>
        <begin position="145"/>
        <end position="161"/>
    </location>
</feature>
<organism evidence="4 5">
    <name type="scientific">Achaetomium macrosporum</name>
    <dbReference type="NCBI Taxonomy" id="79813"/>
    <lineage>
        <taxon>Eukaryota</taxon>
        <taxon>Fungi</taxon>
        <taxon>Dikarya</taxon>
        <taxon>Ascomycota</taxon>
        <taxon>Pezizomycotina</taxon>
        <taxon>Sordariomycetes</taxon>
        <taxon>Sordariomycetidae</taxon>
        <taxon>Sordariales</taxon>
        <taxon>Chaetomiaceae</taxon>
        <taxon>Achaetomium</taxon>
    </lineage>
</organism>
<keyword evidence="2" id="KW-1133">Transmembrane helix</keyword>
<reference evidence="4" key="1">
    <citation type="journal article" date="2023" name="Mol. Phylogenet. Evol.">
        <title>Genome-scale phylogeny and comparative genomics of the fungal order Sordariales.</title>
        <authorList>
            <person name="Hensen N."/>
            <person name="Bonometti L."/>
            <person name="Westerberg I."/>
            <person name="Brannstrom I.O."/>
            <person name="Guillou S."/>
            <person name="Cros-Aarteil S."/>
            <person name="Calhoun S."/>
            <person name="Haridas S."/>
            <person name="Kuo A."/>
            <person name="Mondo S."/>
            <person name="Pangilinan J."/>
            <person name="Riley R."/>
            <person name="LaButti K."/>
            <person name="Andreopoulos B."/>
            <person name="Lipzen A."/>
            <person name="Chen C."/>
            <person name="Yan M."/>
            <person name="Daum C."/>
            <person name="Ng V."/>
            <person name="Clum A."/>
            <person name="Steindorff A."/>
            <person name="Ohm R.A."/>
            <person name="Martin F."/>
            <person name="Silar P."/>
            <person name="Natvig D.O."/>
            <person name="Lalanne C."/>
            <person name="Gautier V."/>
            <person name="Ament-Velasquez S.L."/>
            <person name="Kruys A."/>
            <person name="Hutchinson M.I."/>
            <person name="Powell A.J."/>
            <person name="Barry K."/>
            <person name="Miller A.N."/>
            <person name="Grigoriev I.V."/>
            <person name="Debuchy R."/>
            <person name="Gladieux P."/>
            <person name="Hiltunen Thoren M."/>
            <person name="Johannesson H."/>
        </authorList>
    </citation>
    <scope>NUCLEOTIDE SEQUENCE</scope>
    <source>
        <strain evidence="4">CBS 532.94</strain>
    </source>
</reference>
<protein>
    <recommendedName>
        <fullName evidence="3">FHA domain-containing protein</fullName>
    </recommendedName>
</protein>
<keyword evidence="2" id="KW-0812">Transmembrane</keyword>
<dbReference type="PANTHER" id="PTHR15715:SF48">
    <property type="entry name" value="FHA DOMAIN-CONTAINING PROTEIN"/>
    <property type="match status" value="1"/>
</dbReference>
<gene>
    <name evidence="4" type="ORF">C8A03DRAFT_12714</name>
</gene>